<dbReference type="CDD" id="cd07841">
    <property type="entry name" value="STKc_CDK7"/>
    <property type="match status" value="1"/>
</dbReference>
<evidence type="ECO:0000256" key="7">
    <source>
        <dbReference type="ARBA" id="ARBA00022777"/>
    </source>
</evidence>
<dbReference type="GO" id="GO:0005737">
    <property type="term" value="C:cytoplasm"/>
    <property type="evidence" value="ECO:0007669"/>
    <property type="project" value="TreeGrafter"/>
</dbReference>
<dbReference type="InterPro" id="IPR008271">
    <property type="entry name" value="Ser/Thr_kinase_AS"/>
</dbReference>
<feature type="active site" description="Proton acceptor" evidence="9">
    <location>
        <position position="203"/>
    </location>
</feature>
<keyword evidence="8 10" id="KW-0067">ATP-binding</keyword>
<dbReference type="Gene3D" id="1.10.510.10">
    <property type="entry name" value="Transferase(Phosphotransferase) domain 1"/>
    <property type="match status" value="1"/>
</dbReference>
<keyword evidence="6 10" id="KW-0547">Nucleotide-binding</keyword>
<evidence type="ECO:0000256" key="10">
    <source>
        <dbReference type="PIRSR" id="PIRSR637770-2"/>
    </source>
</evidence>
<dbReference type="STRING" id="109895.A0A507DYM0"/>
<dbReference type="InterPro" id="IPR050108">
    <property type="entry name" value="CDK"/>
</dbReference>
<feature type="region of interest" description="Disordered" evidence="11">
    <location>
        <begin position="360"/>
        <end position="426"/>
    </location>
</feature>
<accession>A0A507DYM0</accession>
<protein>
    <recommendedName>
        <fullName evidence="2">[RNA-polymerase]-subunit kinase</fullName>
        <ecNumber evidence="2">2.7.11.23</ecNumber>
    </recommendedName>
</protein>
<keyword evidence="14" id="KW-1185">Reference proteome</keyword>
<evidence type="ECO:0000256" key="5">
    <source>
        <dbReference type="ARBA" id="ARBA00022679"/>
    </source>
</evidence>
<evidence type="ECO:0000256" key="11">
    <source>
        <dbReference type="SAM" id="MobiDB-lite"/>
    </source>
</evidence>
<evidence type="ECO:0000313" key="14">
    <source>
        <dbReference type="Proteomes" id="UP000318582"/>
    </source>
</evidence>
<dbReference type="SMART" id="SM00220">
    <property type="entry name" value="S_TKc"/>
    <property type="match status" value="1"/>
</dbReference>
<dbReference type="Pfam" id="PF00069">
    <property type="entry name" value="Pkinase"/>
    <property type="match status" value="1"/>
</dbReference>
<dbReference type="FunFam" id="1.10.510.10:FF:000097">
    <property type="entry name" value="Putative cyclin-dependent kinase 7"/>
    <property type="match status" value="1"/>
</dbReference>
<keyword evidence="4" id="KW-0597">Phosphoprotein</keyword>
<dbReference type="EMBL" id="QEAQ01000065">
    <property type="protein sequence ID" value="TPX56774.1"/>
    <property type="molecule type" value="Genomic_DNA"/>
</dbReference>
<sequence>MPLPAQSHPATTSSSQWSHFIKEKKVGEGTYAVVYLGWAIPVPQKIIEQELAGDDTGERSALDKDKKVGVQGGLTWIPHVSMYYGMKSDQMVVSGFEVKESAGRRRIAIKKIKIGQFKDGMDMSAIREVKFLQELKHPNIIELIDVYSHKTNLNLVLEFLDADLEMIIKNKNVAFSAADVKSWMMMTLRGVRHCHTNFILHRDLKPNNLLLASDGQLKLADFGMARDYGDPHRKMTSIVVTRWYRSPELLLGANRYGYAVDMWAIGCIFAELMLRVPFMPGESDISQLQTIFRALGTPTELDWPGMKELPDYHDFQVFPKNPLRHLFTAASADALSLLESLLLYDPLKRPSAHDALNHYYFRNQPRPTPPAKLPRDVGNAGNKAKEAAPDPAIANGNQARGVKRPSDELEDGEGSMPEAKLARRLF</sequence>
<dbReference type="InterPro" id="IPR011009">
    <property type="entry name" value="Kinase-like_dom_sf"/>
</dbReference>
<dbReference type="GO" id="GO:0005524">
    <property type="term" value="F:ATP binding"/>
    <property type="evidence" value="ECO:0007669"/>
    <property type="project" value="UniProtKB-KW"/>
</dbReference>
<dbReference type="PANTHER" id="PTHR24056:SF0">
    <property type="entry name" value="CYCLIN-DEPENDENT KINASE 7"/>
    <property type="match status" value="1"/>
</dbReference>
<dbReference type="GO" id="GO:0008353">
    <property type="term" value="F:RNA polymerase II CTD heptapeptide repeat kinase activity"/>
    <property type="evidence" value="ECO:0007669"/>
    <property type="project" value="UniProtKB-EC"/>
</dbReference>
<dbReference type="InterPro" id="IPR000719">
    <property type="entry name" value="Prot_kinase_dom"/>
</dbReference>
<evidence type="ECO:0000256" key="4">
    <source>
        <dbReference type="ARBA" id="ARBA00022553"/>
    </source>
</evidence>
<dbReference type="GO" id="GO:0032968">
    <property type="term" value="P:positive regulation of transcription elongation by RNA polymerase II"/>
    <property type="evidence" value="ECO:0007669"/>
    <property type="project" value="UniProtKB-ARBA"/>
</dbReference>
<evidence type="ECO:0000256" key="6">
    <source>
        <dbReference type="ARBA" id="ARBA00022741"/>
    </source>
</evidence>
<proteinExistence type="inferred from homology"/>
<evidence type="ECO:0000313" key="13">
    <source>
        <dbReference type="EMBL" id="TPX56774.1"/>
    </source>
</evidence>
<gene>
    <name evidence="13" type="ORF">PhCBS80983_g04308</name>
</gene>
<dbReference type="GO" id="GO:0004693">
    <property type="term" value="F:cyclin-dependent protein serine/threonine kinase activity"/>
    <property type="evidence" value="ECO:0007669"/>
    <property type="project" value="TreeGrafter"/>
</dbReference>
<keyword evidence="7" id="KW-0418">Kinase</keyword>
<dbReference type="PANTHER" id="PTHR24056">
    <property type="entry name" value="CELL DIVISION PROTEIN KINASE"/>
    <property type="match status" value="1"/>
</dbReference>
<dbReference type="AlphaFoldDB" id="A0A507DYM0"/>
<keyword evidence="5" id="KW-0808">Transferase</keyword>
<comment type="caution">
    <text evidence="13">The sequence shown here is derived from an EMBL/GenBank/DDBJ whole genome shotgun (WGS) entry which is preliminary data.</text>
</comment>
<dbReference type="InterPro" id="IPR037770">
    <property type="entry name" value="CDK7"/>
</dbReference>
<evidence type="ECO:0000256" key="3">
    <source>
        <dbReference type="ARBA" id="ARBA00022527"/>
    </source>
</evidence>
<evidence type="ECO:0000256" key="8">
    <source>
        <dbReference type="ARBA" id="ARBA00022840"/>
    </source>
</evidence>
<evidence type="ECO:0000259" key="12">
    <source>
        <dbReference type="PROSITE" id="PS50011"/>
    </source>
</evidence>
<feature type="domain" description="Protein kinase" evidence="12">
    <location>
        <begin position="20"/>
        <end position="361"/>
    </location>
</feature>
<dbReference type="SUPFAM" id="SSF56112">
    <property type="entry name" value="Protein kinase-like (PK-like)"/>
    <property type="match status" value="1"/>
</dbReference>
<keyword evidence="3" id="KW-0723">Serine/threonine-protein kinase</keyword>
<reference evidence="13 14" key="1">
    <citation type="journal article" date="2019" name="Sci. Rep.">
        <title>Comparative genomics of chytrid fungi reveal insights into the obligate biotrophic and pathogenic lifestyle of Synchytrium endobioticum.</title>
        <authorList>
            <person name="van de Vossenberg B.T.L.H."/>
            <person name="Warris S."/>
            <person name="Nguyen H.D.T."/>
            <person name="van Gent-Pelzer M.P.E."/>
            <person name="Joly D.L."/>
            <person name="van de Geest H.C."/>
            <person name="Bonants P.J.M."/>
            <person name="Smith D.S."/>
            <person name="Levesque C.A."/>
            <person name="van der Lee T.A.J."/>
        </authorList>
    </citation>
    <scope>NUCLEOTIDE SEQUENCE [LARGE SCALE GENOMIC DNA]</scope>
    <source>
        <strain evidence="13 14">CBS 809.83</strain>
    </source>
</reference>
<evidence type="ECO:0000256" key="9">
    <source>
        <dbReference type="PIRSR" id="PIRSR637770-1"/>
    </source>
</evidence>
<evidence type="ECO:0000256" key="1">
    <source>
        <dbReference type="ARBA" id="ARBA00006485"/>
    </source>
</evidence>
<feature type="binding site" evidence="10">
    <location>
        <position position="110"/>
    </location>
    <ligand>
        <name>ATP</name>
        <dbReference type="ChEBI" id="CHEBI:30616"/>
    </ligand>
</feature>
<evidence type="ECO:0000256" key="2">
    <source>
        <dbReference type="ARBA" id="ARBA00012409"/>
    </source>
</evidence>
<comment type="similarity">
    <text evidence="1">Belongs to the protein kinase superfamily. CMGC Ser/Thr protein kinase family. CDC2/CDKX subfamily.</text>
</comment>
<dbReference type="EC" id="2.7.11.23" evidence="2"/>
<name>A0A507DYM0_9FUNG</name>
<organism evidence="13 14">
    <name type="scientific">Powellomyces hirtus</name>
    <dbReference type="NCBI Taxonomy" id="109895"/>
    <lineage>
        <taxon>Eukaryota</taxon>
        <taxon>Fungi</taxon>
        <taxon>Fungi incertae sedis</taxon>
        <taxon>Chytridiomycota</taxon>
        <taxon>Chytridiomycota incertae sedis</taxon>
        <taxon>Chytridiomycetes</taxon>
        <taxon>Spizellomycetales</taxon>
        <taxon>Powellomycetaceae</taxon>
        <taxon>Powellomyces</taxon>
    </lineage>
</organism>
<dbReference type="PROSITE" id="PS50011">
    <property type="entry name" value="PROTEIN_KINASE_DOM"/>
    <property type="match status" value="1"/>
</dbReference>
<dbReference type="Gene3D" id="3.30.200.20">
    <property type="entry name" value="Phosphorylase Kinase, domain 1"/>
    <property type="match status" value="1"/>
</dbReference>
<dbReference type="GO" id="GO:0070985">
    <property type="term" value="C:transcription factor TFIIK complex"/>
    <property type="evidence" value="ECO:0007669"/>
    <property type="project" value="InterPro"/>
</dbReference>
<dbReference type="Proteomes" id="UP000318582">
    <property type="component" value="Unassembled WGS sequence"/>
</dbReference>
<dbReference type="PROSITE" id="PS00108">
    <property type="entry name" value="PROTEIN_KINASE_ST"/>
    <property type="match status" value="1"/>
</dbReference>